<organism evidence="2 3">
    <name type="scientific">Hohenbuehelia grisea</name>
    <dbReference type="NCBI Taxonomy" id="104357"/>
    <lineage>
        <taxon>Eukaryota</taxon>
        <taxon>Fungi</taxon>
        <taxon>Dikarya</taxon>
        <taxon>Basidiomycota</taxon>
        <taxon>Agaricomycotina</taxon>
        <taxon>Agaricomycetes</taxon>
        <taxon>Agaricomycetidae</taxon>
        <taxon>Agaricales</taxon>
        <taxon>Pleurotineae</taxon>
        <taxon>Pleurotaceae</taxon>
        <taxon>Hohenbuehelia</taxon>
    </lineage>
</organism>
<feature type="transmembrane region" description="Helical" evidence="1">
    <location>
        <begin position="54"/>
        <end position="74"/>
    </location>
</feature>
<reference evidence="3" key="1">
    <citation type="submission" date="2024-06" db="EMBL/GenBank/DDBJ databases">
        <title>Multi-omics analyses provide insights into the biosynthesis of the anticancer antibiotic pleurotin in Hohenbuehelia grisea.</title>
        <authorList>
            <person name="Weaver J.A."/>
            <person name="Alberti F."/>
        </authorList>
    </citation>
    <scope>NUCLEOTIDE SEQUENCE [LARGE SCALE GENOMIC DNA]</scope>
    <source>
        <strain evidence="3">T-177</strain>
    </source>
</reference>
<evidence type="ECO:0000313" key="2">
    <source>
        <dbReference type="EMBL" id="KAL0959835.1"/>
    </source>
</evidence>
<evidence type="ECO:0000313" key="3">
    <source>
        <dbReference type="Proteomes" id="UP001556367"/>
    </source>
</evidence>
<feature type="transmembrane region" description="Helical" evidence="1">
    <location>
        <begin position="6"/>
        <end position="34"/>
    </location>
</feature>
<sequence>MPAGEQILAIASIVVAWTQGIFTILFAVAVYLVWHKKRYYNNNRYRKGLALVGFMYIIATIAFALTIVNSTLLVGSQRNSPDRARLFGKLAIAKTTIQGVNCTLADLLLIWRAWLICGRDRRVAIFPGICLVGLTVSITGYYVAAYTNFDMLIGNDLRTTFQWARSYPLRSWGIAFLSISCTINVAMTALISWKLIIHHRFMRRTVGYSRAWIDSLMIIESGALYSFSFVIYLILFVAHNNAEVILLDLVSQFAGIVPTLIMLTLAAGLSTIEGERGLSTFMSAIELHISSESSAHTEELEAKQ</sequence>
<keyword evidence="1" id="KW-0812">Transmembrane</keyword>
<protein>
    <submittedName>
        <fullName evidence="2">Uncharacterized protein</fullName>
    </submittedName>
</protein>
<dbReference type="Proteomes" id="UP001556367">
    <property type="component" value="Unassembled WGS sequence"/>
</dbReference>
<proteinExistence type="predicted"/>
<feature type="transmembrane region" description="Helical" evidence="1">
    <location>
        <begin position="172"/>
        <end position="196"/>
    </location>
</feature>
<keyword evidence="3" id="KW-1185">Reference proteome</keyword>
<evidence type="ECO:0000256" key="1">
    <source>
        <dbReference type="SAM" id="Phobius"/>
    </source>
</evidence>
<comment type="caution">
    <text evidence="2">The sequence shown here is derived from an EMBL/GenBank/DDBJ whole genome shotgun (WGS) entry which is preliminary data.</text>
</comment>
<feature type="transmembrane region" description="Helical" evidence="1">
    <location>
        <begin position="86"/>
        <end position="111"/>
    </location>
</feature>
<feature type="transmembrane region" description="Helical" evidence="1">
    <location>
        <begin position="217"/>
        <end position="238"/>
    </location>
</feature>
<dbReference type="EMBL" id="JASNQZ010000002">
    <property type="protein sequence ID" value="KAL0959835.1"/>
    <property type="molecule type" value="Genomic_DNA"/>
</dbReference>
<keyword evidence="1" id="KW-1133">Transmembrane helix</keyword>
<accession>A0ABR3JWN9</accession>
<keyword evidence="1" id="KW-0472">Membrane</keyword>
<feature type="transmembrane region" description="Helical" evidence="1">
    <location>
        <begin position="250"/>
        <end position="272"/>
    </location>
</feature>
<name>A0ABR3JWN9_9AGAR</name>
<gene>
    <name evidence="2" type="ORF">HGRIS_011512</name>
</gene>
<feature type="transmembrane region" description="Helical" evidence="1">
    <location>
        <begin position="123"/>
        <end position="144"/>
    </location>
</feature>